<dbReference type="RefSeq" id="WP_182483944.1">
    <property type="nucleotide sequence ID" value="NZ_JACGWU010000001.1"/>
</dbReference>
<dbReference type="SMART" id="SM01323">
    <property type="entry name" value="YajC"/>
    <property type="match status" value="1"/>
</dbReference>
<dbReference type="GO" id="GO:0005886">
    <property type="term" value="C:plasma membrane"/>
    <property type="evidence" value="ECO:0007669"/>
    <property type="project" value="UniProtKB-SubCell"/>
</dbReference>
<dbReference type="NCBIfam" id="TIGR00739">
    <property type="entry name" value="yajC"/>
    <property type="match status" value="1"/>
</dbReference>
<protein>
    <submittedName>
        <fullName evidence="12">Preprotein translocase subunit YajC</fullName>
    </submittedName>
</protein>
<evidence type="ECO:0000256" key="7">
    <source>
        <dbReference type="ARBA" id="ARBA00022989"/>
    </source>
</evidence>
<dbReference type="InterPro" id="IPR003849">
    <property type="entry name" value="Preprotein_translocase_YajC"/>
</dbReference>
<dbReference type="Proteomes" id="UP000524237">
    <property type="component" value="Unassembled WGS sequence"/>
</dbReference>
<dbReference type="PANTHER" id="PTHR33909">
    <property type="entry name" value="SEC TRANSLOCON ACCESSORY COMPLEX SUBUNIT YAJC"/>
    <property type="match status" value="1"/>
</dbReference>
<evidence type="ECO:0000256" key="5">
    <source>
        <dbReference type="ARBA" id="ARBA00022692"/>
    </source>
</evidence>
<comment type="caution">
    <text evidence="12">The sequence shown here is derived from an EMBL/GenBank/DDBJ whole genome shotgun (WGS) entry which is preliminary data.</text>
</comment>
<feature type="compositionally biased region" description="Basic and acidic residues" evidence="10">
    <location>
        <begin position="122"/>
        <end position="135"/>
    </location>
</feature>
<evidence type="ECO:0000256" key="9">
    <source>
        <dbReference type="ARBA" id="ARBA00023136"/>
    </source>
</evidence>
<comment type="subcellular location">
    <subcellularLocation>
        <location evidence="1">Cell membrane</location>
        <topology evidence="1">Single-pass membrane protein</topology>
    </subcellularLocation>
</comment>
<accession>A0A7W3PNS5</accession>
<reference evidence="12 13" key="1">
    <citation type="submission" date="2020-07" db="EMBL/GenBank/DDBJ databases">
        <title>Sequencing the genomes of 1000 actinobacteria strains.</title>
        <authorList>
            <person name="Klenk H.-P."/>
        </authorList>
    </citation>
    <scope>NUCLEOTIDE SEQUENCE [LARGE SCALE GENOMIC DNA]</scope>
    <source>
        <strain evidence="12 13">DSM 23737</strain>
    </source>
</reference>
<proteinExistence type="inferred from homology"/>
<keyword evidence="7 11" id="KW-1133">Transmembrane helix</keyword>
<evidence type="ECO:0000256" key="10">
    <source>
        <dbReference type="SAM" id="MobiDB-lite"/>
    </source>
</evidence>
<keyword evidence="4" id="KW-1003">Cell membrane</keyword>
<keyword evidence="6" id="KW-0653">Protein transport</keyword>
<name>A0A7W3PNS5_9MICO</name>
<gene>
    <name evidence="12" type="ORF">FB555_000612</name>
</gene>
<keyword evidence="9 11" id="KW-0472">Membrane</keyword>
<evidence type="ECO:0000256" key="4">
    <source>
        <dbReference type="ARBA" id="ARBA00022475"/>
    </source>
</evidence>
<organism evidence="12 13">
    <name type="scientific">Alpinimonas psychrophila</name>
    <dbReference type="NCBI Taxonomy" id="748908"/>
    <lineage>
        <taxon>Bacteria</taxon>
        <taxon>Bacillati</taxon>
        <taxon>Actinomycetota</taxon>
        <taxon>Actinomycetes</taxon>
        <taxon>Micrococcales</taxon>
        <taxon>Microbacteriaceae</taxon>
        <taxon>Alpinimonas</taxon>
    </lineage>
</organism>
<evidence type="ECO:0000256" key="3">
    <source>
        <dbReference type="ARBA" id="ARBA00022448"/>
    </source>
</evidence>
<evidence type="ECO:0000256" key="1">
    <source>
        <dbReference type="ARBA" id="ARBA00004162"/>
    </source>
</evidence>
<dbReference type="AlphaFoldDB" id="A0A7W3PNS5"/>
<dbReference type="PANTHER" id="PTHR33909:SF1">
    <property type="entry name" value="SEC TRANSLOCON ACCESSORY COMPLEX SUBUNIT YAJC"/>
    <property type="match status" value="1"/>
</dbReference>
<dbReference type="Pfam" id="PF02699">
    <property type="entry name" value="YajC"/>
    <property type="match status" value="1"/>
</dbReference>
<feature type="region of interest" description="Disordered" evidence="10">
    <location>
        <begin position="114"/>
        <end position="135"/>
    </location>
</feature>
<dbReference type="EMBL" id="JACGWU010000001">
    <property type="protein sequence ID" value="MBA8828541.1"/>
    <property type="molecule type" value="Genomic_DNA"/>
</dbReference>
<keyword evidence="8" id="KW-0811">Translocation</keyword>
<keyword evidence="5 11" id="KW-0812">Transmembrane</keyword>
<evidence type="ECO:0000256" key="6">
    <source>
        <dbReference type="ARBA" id="ARBA00022927"/>
    </source>
</evidence>
<evidence type="ECO:0000313" key="12">
    <source>
        <dbReference type="EMBL" id="MBA8828541.1"/>
    </source>
</evidence>
<evidence type="ECO:0000313" key="13">
    <source>
        <dbReference type="Proteomes" id="UP000524237"/>
    </source>
</evidence>
<dbReference type="GO" id="GO:0015031">
    <property type="term" value="P:protein transport"/>
    <property type="evidence" value="ECO:0007669"/>
    <property type="project" value="UniProtKB-KW"/>
</dbReference>
<sequence>MDFMTIAMMAVLAVLVFFMFRNGKKRQRDLAELQSKVTTGAHVLTNFGVYGTIVSIDEEENKILLETSPSATLTIHRQAVSRVIEPTDSLGLSSAEAIEADAAALALAPDSESGKLALDPEFGERTTDNEGKKKS</sequence>
<keyword evidence="13" id="KW-1185">Reference proteome</keyword>
<evidence type="ECO:0000256" key="8">
    <source>
        <dbReference type="ARBA" id="ARBA00023010"/>
    </source>
</evidence>
<comment type="similarity">
    <text evidence="2">Belongs to the YajC family.</text>
</comment>
<feature type="transmembrane region" description="Helical" evidence="11">
    <location>
        <begin position="6"/>
        <end position="23"/>
    </location>
</feature>
<evidence type="ECO:0000256" key="2">
    <source>
        <dbReference type="ARBA" id="ARBA00006742"/>
    </source>
</evidence>
<keyword evidence="3" id="KW-0813">Transport</keyword>
<evidence type="ECO:0000256" key="11">
    <source>
        <dbReference type="SAM" id="Phobius"/>
    </source>
</evidence>